<dbReference type="InterPro" id="IPR012337">
    <property type="entry name" value="RNaseH-like_sf"/>
</dbReference>
<dbReference type="InterPro" id="IPR053151">
    <property type="entry name" value="RNase_H-like"/>
</dbReference>
<dbReference type="PANTHER" id="PTHR47723">
    <property type="entry name" value="OS05G0353850 PROTEIN"/>
    <property type="match status" value="1"/>
</dbReference>
<dbReference type="Pfam" id="PF13966">
    <property type="entry name" value="zf-RVT"/>
    <property type="match status" value="1"/>
</dbReference>
<reference evidence="2 3" key="1">
    <citation type="submission" date="2024-04" db="EMBL/GenBank/DDBJ databases">
        <authorList>
            <person name="Fracassetti M."/>
        </authorList>
    </citation>
    <scope>NUCLEOTIDE SEQUENCE [LARGE SCALE GENOMIC DNA]</scope>
</reference>
<gene>
    <name evidence="2" type="ORF">LTRI10_LOCUS41676</name>
</gene>
<dbReference type="GO" id="GO:0004523">
    <property type="term" value="F:RNA-DNA hybrid ribonuclease activity"/>
    <property type="evidence" value="ECO:0007669"/>
    <property type="project" value="InterPro"/>
</dbReference>
<dbReference type="GO" id="GO:0003676">
    <property type="term" value="F:nucleic acid binding"/>
    <property type="evidence" value="ECO:0007669"/>
    <property type="project" value="InterPro"/>
</dbReference>
<feature type="domain" description="RNase H type-1" evidence="1">
    <location>
        <begin position="397"/>
        <end position="528"/>
    </location>
</feature>
<dbReference type="AlphaFoldDB" id="A0AAV2FTF4"/>
<dbReference type="InterPro" id="IPR044730">
    <property type="entry name" value="RNase_H-like_dom_plant"/>
</dbReference>
<organism evidence="2 3">
    <name type="scientific">Linum trigynum</name>
    <dbReference type="NCBI Taxonomy" id="586398"/>
    <lineage>
        <taxon>Eukaryota</taxon>
        <taxon>Viridiplantae</taxon>
        <taxon>Streptophyta</taxon>
        <taxon>Embryophyta</taxon>
        <taxon>Tracheophyta</taxon>
        <taxon>Spermatophyta</taxon>
        <taxon>Magnoliopsida</taxon>
        <taxon>eudicotyledons</taxon>
        <taxon>Gunneridae</taxon>
        <taxon>Pentapetalae</taxon>
        <taxon>rosids</taxon>
        <taxon>fabids</taxon>
        <taxon>Malpighiales</taxon>
        <taxon>Linaceae</taxon>
        <taxon>Linum</taxon>
    </lineage>
</organism>
<dbReference type="InterPro" id="IPR002156">
    <property type="entry name" value="RNaseH_domain"/>
</dbReference>
<evidence type="ECO:0000313" key="3">
    <source>
        <dbReference type="Proteomes" id="UP001497516"/>
    </source>
</evidence>
<sequence>MQTTLLLISICDEIDRRIRQFIWCSTGDSRKIHLVHWERVCQPKGEGGLGFRKANELNLAFLAKLAWQFVKRPGKLWVKVLQAKYFKQVNGVLAPKSMARASNLWRGMRKAWPIVEAGTLMSHKDDLSTNFWTDQWVQPSVILLNHLREDCPPIEPHTPVATFANDGKWDLSLLSLYLSDEALLMVAGTQPPIDNSGEDVPVWGPESNGKFSVRSAYSLVASYAEGMSTLGWKAIWNWRGPERVRHFIWLAKRERLLTNAERGRRKLTEATGCGACNLDQETVMHVLQDCHFSRLTWMQLIPPSEYHRFFRANLQDWIEHNIKKEHTFLEFGLTCWSLWKTRNDRVFAGKITMTEAFLQRVQAWITVVRQALDKDRIIHQPSPPMRTEVEISWKPPPPEWVTLNTDGSVHTVIGHAAAGGLLRDHSGKCLMAFAFNLGTFSITREELRGAVEGLQLAWDAGYKKVRLELDSKCACELLQSTEPSEHPHATIFDRAVELLNDREWEVNVSHIYREGNKCADYLASCGHLVPLGLQMFPLSDPTLCNWLLYDIQGISEPRVVLNER</sequence>
<dbReference type="InterPro" id="IPR026960">
    <property type="entry name" value="RVT-Znf"/>
</dbReference>
<dbReference type="SUPFAM" id="SSF53098">
    <property type="entry name" value="Ribonuclease H-like"/>
    <property type="match status" value="1"/>
</dbReference>
<accession>A0AAV2FTF4</accession>
<evidence type="ECO:0000313" key="2">
    <source>
        <dbReference type="EMBL" id="CAL1401629.1"/>
    </source>
</evidence>
<evidence type="ECO:0000259" key="1">
    <source>
        <dbReference type="PROSITE" id="PS50879"/>
    </source>
</evidence>
<dbReference type="PROSITE" id="PS50879">
    <property type="entry name" value="RNASE_H_1"/>
    <property type="match status" value="1"/>
</dbReference>
<dbReference type="CDD" id="cd06222">
    <property type="entry name" value="RNase_H_like"/>
    <property type="match status" value="1"/>
</dbReference>
<proteinExistence type="predicted"/>
<dbReference type="Proteomes" id="UP001497516">
    <property type="component" value="Chromosome 7"/>
</dbReference>
<dbReference type="Pfam" id="PF13456">
    <property type="entry name" value="RVT_3"/>
    <property type="match status" value="1"/>
</dbReference>
<dbReference type="PANTHER" id="PTHR47723:SF13">
    <property type="entry name" value="PUTATIVE-RELATED"/>
    <property type="match status" value="1"/>
</dbReference>
<name>A0AAV2FTF4_9ROSI</name>
<protein>
    <recommendedName>
        <fullName evidence="1">RNase H type-1 domain-containing protein</fullName>
    </recommendedName>
</protein>
<dbReference type="Gene3D" id="3.30.420.10">
    <property type="entry name" value="Ribonuclease H-like superfamily/Ribonuclease H"/>
    <property type="match status" value="1"/>
</dbReference>
<keyword evidence="3" id="KW-1185">Reference proteome</keyword>
<dbReference type="InterPro" id="IPR036397">
    <property type="entry name" value="RNaseH_sf"/>
</dbReference>
<dbReference type="EMBL" id="OZ034820">
    <property type="protein sequence ID" value="CAL1401629.1"/>
    <property type="molecule type" value="Genomic_DNA"/>
</dbReference>